<dbReference type="GeneID" id="87815610"/>
<name>A0AAN6VA89_9PEZI</name>
<dbReference type="RefSeq" id="XP_062640968.1">
    <property type="nucleotide sequence ID" value="XM_062778997.1"/>
</dbReference>
<dbReference type="InterPro" id="IPR016181">
    <property type="entry name" value="Acyl_CoA_acyltransferase"/>
</dbReference>
<reference evidence="1" key="2">
    <citation type="submission" date="2023-05" db="EMBL/GenBank/DDBJ databases">
        <authorList>
            <consortium name="Lawrence Berkeley National Laboratory"/>
            <person name="Steindorff A."/>
            <person name="Hensen N."/>
            <person name="Bonometti L."/>
            <person name="Westerberg I."/>
            <person name="Brannstrom I.O."/>
            <person name="Guillou S."/>
            <person name="Cros-Aarteil S."/>
            <person name="Calhoun S."/>
            <person name="Haridas S."/>
            <person name="Kuo A."/>
            <person name="Mondo S."/>
            <person name="Pangilinan J."/>
            <person name="Riley R."/>
            <person name="Labutti K."/>
            <person name="Andreopoulos B."/>
            <person name="Lipzen A."/>
            <person name="Chen C."/>
            <person name="Yanf M."/>
            <person name="Daum C."/>
            <person name="Ng V."/>
            <person name="Clum A."/>
            <person name="Ohm R."/>
            <person name="Martin F."/>
            <person name="Silar P."/>
            <person name="Natvig D."/>
            <person name="Lalanne C."/>
            <person name="Gautier V."/>
            <person name="Ament-Velasquez S.L."/>
            <person name="Kruys A."/>
            <person name="Hutchinson M.I."/>
            <person name="Powell A.J."/>
            <person name="Barry K."/>
            <person name="Miller A.N."/>
            <person name="Grigoriev I.V."/>
            <person name="Debuchy R."/>
            <person name="Gladieux P."/>
            <person name="Thoren M.H."/>
            <person name="Johannesson H."/>
        </authorList>
    </citation>
    <scope>NUCLEOTIDE SEQUENCE</scope>
    <source>
        <strain evidence="1">CBS 141.50</strain>
    </source>
</reference>
<dbReference type="Gene3D" id="3.40.630.30">
    <property type="match status" value="1"/>
</dbReference>
<sequence>MTAINNTTTIQVDNTNRPNTTILLQDTPTPSPALLARLTSHLPYSLPLLRRLQFADKFKGGRTDETHVLYARLGRHPGVDGSASGDDHDGNGDGVETGHFAAAYVDLSQGPETQVWVYSSLEPDAAGGDRDSSDELYSWAKPGSEGGEGRVRSALEEEALDLALALFRRIRTIAAGGAGGSSPANATSAPSPAPVLAGTVHEVLRHGLLARGVRLLKPSGIIAERDWEVCGKWLFRVEDIPTVAKDNHGLPEGMRWDRVWPSDIDVARSRTNIKRRVETMLKLPGMVVRLENEAPAAWAFLGLDGSLMVHVEEAYRQLGLARLLVSKLMVEHIADFSDDGWGTADVFTGNYQSQGLCRKIGGKNTWALSWALVDVTTVGDAV</sequence>
<dbReference type="PANTHER" id="PTHR20958">
    <property type="entry name" value="GLYCINE N-ACYLTRANSFERASE-LIKE PROTEIN"/>
    <property type="match status" value="1"/>
</dbReference>
<dbReference type="AlphaFoldDB" id="A0AAN6VA89"/>
<proteinExistence type="predicted"/>
<dbReference type="PANTHER" id="PTHR20958:SF6">
    <property type="entry name" value="GLYCINE N-ACYLTRANSFERASE-LIKE PROTEIN"/>
    <property type="match status" value="1"/>
</dbReference>
<gene>
    <name evidence="1" type="ORF">C8A04DRAFT_24141</name>
</gene>
<dbReference type="InterPro" id="IPR053225">
    <property type="entry name" value="Acyl-CoA_N-acyltransferase"/>
</dbReference>
<accession>A0AAN6VA89</accession>
<dbReference type="SUPFAM" id="SSF55729">
    <property type="entry name" value="Acyl-CoA N-acyltransferases (Nat)"/>
    <property type="match status" value="1"/>
</dbReference>
<evidence type="ECO:0008006" key="3">
    <source>
        <dbReference type="Google" id="ProtNLM"/>
    </source>
</evidence>
<dbReference type="EMBL" id="MU853555">
    <property type="protein sequence ID" value="KAK4147597.1"/>
    <property type="molecule type" value="Genomic_DNA"/>
</dbReference>
<evidence type="ECO:0000313" key="2">
    <source>
        <dbReference type="Proteomes" id="UP001302676"/>
    </source>
</evidence>
<evidence type="ECO:0000313" key="1">
    <source>
        <dbReference type="EMBL" id="KAK4147597.1"/>
    </source>
</evidence>
<reference evidence="1" key="1">
    <citation type="journal article" date="2023" name="Mol. Phylogenet. Evol.">
        <title>Genome-scale phylogeny and comparative genomics of the fungal order Sordariales.</title>
        <authorList>
            <person name="Hensen N."/>
            <person name="Bonometti L."/>
            <person name="Westerberg I."/>
            <person name="Brannstrom I.O."/>
            <person name="Guillou S."/>
            <person name="Cros-Aarteil S."/>
            <person name="Calhoun S."/>
            <person name="Haridas S."/>
            <person name="Kuo A."/>
            <person name="Mondo S."/>
            <person name="Pangilinan J."/>
            <person name="Riley R."/>
            <person name="LaButti K."/>
            <person name="Andreopoulos B."/>
            <person name="Lipzen A."/>
            <person name="Chen C."/>
            <person name="Yan M."/>
            <person name="Daum C."/>
            <person name="Ng V."/>
            <person name="Clum A."/>
            <person name="Steindorff A."/>
            <person name="Ohm R.A."/>
            <person name="Martin F."/>
            <person name="Silar P."/>
            <person name="Natvig D.O."/>
            <person name="Lalanne C."/>
            <person name="Gautier V."/>
            <person name="Ament-Velasquez S.L."/>
            <person name="Kruys A."/>
            <person name="Hutchinson M.I."/>
            <person name="Powell A.J."/>
            <person name="Barry K."/>
            <person name="Miller A.N."/>
            <person name="Grigoriev I.V."/>
            <person name="Debuchy R."/>
            <person name="Gladieux P."/>
            <person name="Hiltunen Thoren M."/>
            <person name="Johannesson H."/>
        </authorList>
    </citation>
    <scope>NUCLEOTIDE SEQUENCE</scope>
    <source>
        <strain evidence="1">CBS 141.50</strain>
    </source>
</reference>
<protein>
    <recommendedName>
        <fullName evidence="3">FR47-like domain-containing protein</fullName>
    </recommendedName>
</protein>
<dbReference type="Proteomes" id="UP001302676">
    <property type="component" value="Unassembled WGS sequence"/>
</dbReference>
<comment type="caution">
    <text evidence="1">The sequence shown here is derived from an EMBL/GenBank/DDBJ whole genome shotgun (WGS) entry which is preliminary data.</text>
</comment>
<organism evidence="1 2">
    <name type="scientific">Dichotomopilus funicola</name>
    <dbReference type="NCBI Taxonomy" id="1934379"/>
    <lineage>
        <taxon>Eukaryota</taxon>
        <taxon>Fungi</taxon>
        <taxon>Dikarya</taxon>
        <taxon>Ascomycota</taxon>
        <taxon>Pezizomycotina</taxon>
        <taxon>Sordariomycetes</taxon>
        <taxon>Sordariomycetidae</taxon>
        <taxon>Sordariales</taxon>
        <taxon>Chaetomiaceae</taxon>
        <taxon>Dichotomopilus</taxon>
    </lineage>
</organism>
<keyword evidence="2" id="KW-1185">Reference proteome</keyword>